<dbReference type="Proteomes" id="UP000503441">
    <property type="component" value="Chromosome"/>
</dbReference>
<keyword evidence="6" id="KW-1185">Reference proteome</keyword>
<dbReference type="InterPro" id="IPR036271">
    <property type="entry name" value="Tet_transcr_reg_TetR-rel_C_sf"/>
</dbReference>
<dbReference type="Gene3D" id="1.10.357.10">
    <property type="entry name" value="Tetracycline Repressor, domain 2"/>
    <property type="match status" value="1"/>
</dbReference>
<organism evidence="5 6">
    <name type="scientific">Leucobacter coleopterorum</name>
    <dbReference type="NCBI Taxonomy" id="2714933"/>
    <lineage>
        <taxon>Bacteria</taxon>
        <taxon>Bacillati</taxon>
        <taxon>Actinomycetota</taxon>
        <taxon>Actinomycetes</taxon>
        <taxon>Micrococcales</taxon>
        <taxon>Microbacteriaceae</taxon>
        <taxon>Leucobacter</taxon>
    </lineage>
</organism>
<evidence type="ECO:0000313" key="5">
    <source>
        <dbReference type="EMBL" id="QIM18077.1"/>
    </source>
</evidence>
<evidence type="ECO:0000259" key="4">
    <source>
        <dbReference type="PROSITE" id="PS50977"/>
    </source>
</evidence>
<feature type="domain" description="HTH tetR-type" evidence="4">
    <location>
        <begin position="35"/>
        <end position="95"/>
    </location>
</feature>
<dbReference type="SUPFAM" id="SSF46689">
    <property type="entry name" value="Homeodomain-like"/>
    <property type="match status" value="1"/>
</dbReference>
<evidence type="ECO:0000256" key="2">
    <source>
        <dbReference type="PROSITE-ProRule" id="PRU00335"/>
    </source>
</evidence>
<evidence type="ECO:0000256" key="3">
    <source>
        <dbReference type="SAM" id="MobiDB-lite"/>
    </source>
</evidence>
<reference evidence="5 6" key="1">
    <citation type="submission" date="2020-03" db="EMBL/GenBank/DDBJ databases">
        <title>Leucobacter sp. nov., isolated from beetles.</title>
        <authorList>
            <person name="Hyun D.-W."/>
            <person name="Bae J.-W."/>
        </authorList>
    </citation>
    <scope>NUCLEOTIDE SEQUENCE [LARGE SCALE GENOMIC DNA]</scope>
    <source>
        <strain evidence="5 6">HDW9A</strain>
    </source>
</reference>
<dbReference type="Pfam" id="PF00440">
    <property type="entry name" value="TetR_N"/>
    <property type="match status" value="1"/>
</dbReference>
<feature type="DNA-binding region" description="H-T-H motif" evidence="2">
    <location>
        <begin position="58"/>
        <end position="77"/>
    </location>
</feature>
<sequence length="210" mass="22715">MYECTLSEAPSRSHATLQGIAMSSTPAARRRRDPEARRREILAAAAELIIETGAAAVTHRAIAARAEVPLGSTTQYFSSIDELREAALQQLATEIDHELEKVKSYVADIETAPERIVAELSEFLCDSRAVQAEIALTTAGTTDPRLRELALRWGDRLTDMLAEQIGRTRATAISVYLDGATIHAGLHDTPLGAVELAATIRALATMPLPE</sequence>
<dbReference type="InterPro" id="IPR009057">
    <property type="entry name" value="Homeodomain-like_sf"/>
</dbReference>
<feature type="region of interest" description="Disordered" evidence="3">
    <location>
        <begin position="1"/>
        <end position="36"/>
    </location>
</feature>
<keyword evidence="1 2" id="KW-0238">DNA-binding</keyword>
<dbReference type="PANTHER" id="PTHR30055:SF231">
    <property type="entry name" value="TRANSCRIPTIONAL REGULATORY PROTEIN (PROBABLY DEOR-FAMILY)-RELATED"/>
    <property type="match status" value="1"/>
</dbReference>
<name>A0ABX6JUY7_9MICO</name>
<evidence type="ECO:0000313" key="6">
    <source>
        <dbReference type="Proteomes" id="UP000503441"/>
    </source>
</evidence>
<dbReference type="SUPFAM" id="SSF48498">
    <property type="entry name" value="Tetracyclin repressor-like, C-terminal domain"/>
    <property type="match status" value="1"/>
</dbReference>
<evidence type="ECO:0000256" key="1">
    <source>
        <dbReference type="ARBA" id="ARBA00023125"/>
    </source>
</evidence>
<dbReference type="EMBL" id="CP049933">
    <property type="protein sequence ID" value="QIM18077.1"/>
    <property type="molecule type" value="Genomic_DNA"/>
</dbReference>
<dbReference type="InterPro" id="IPR001647">
    <property type="entry name" value="HTH_TetR"/>
</dbReference>
<dbReference type="PROSITE" id="PS50977">
    <property type="entry name" value="HTH_TETR_2"/>
    <property type="match status" value="1"/>
</dbReference>
<feature type="compositionally biased region" description="Polar residues" evidence="3">
    <location>
        <begin position="8"/>
        <end position="25"/>
    </location>
</feature>
<accession>A0ABX6JUY7</accession>
<dbReference type="InterPro" id="IPR050109">
    <property type="entry name" value="HTH-type_TetR-like_transc_reg"/>
</dbReference>
<protein>
    <submittedName>
        <fullName evidence="5">TetR family transcriptional regulator</fullName>
    </submittedName>
</protein>
<proteinExistence type="predicted"/>
<gene>
    <name evidence="5" type="ORF">G7066_04340</name>
</gene>
<dbReference type="PANTHER" id="PTHR30055">
    <property type="entry name" value="HTH-TYPE TRANSCRIPTIONAL REGULATOR RUTR"/>
    <property type="match status" value="1"/>
</dbReference>